<evidence type="ECO:0000313" key="12">
    <source>
        <dbReference type="EMBL" id="SDX54169.1"/>
    </source>
</evidence>
<keyword evidence="7 9" id="KW-1133">Transmembrane helix</keyword>
<feature type="transmembrane region" description="Helical" evidence="9">
    <location>
        <begin position="160"/>
        <end position="180"/>
    </location>
</feature>
<evidence type="ECO:0000256" key="4">
    <source>
        <dbReference type="ARBA" id="ARBA00022448"/>
    </source>
</evidence>
<dbReference type="PANTHER" id="PTHR43744">
    <property type="entry name" value="ABC TRANSPORTER PERMEASE PROTEIN MG189-RELATED-RELATED"/>
    <property type="match status" value="1"/>
</dbReference>
<evidence type="ECO:0000256" key="8">
    <source>
        <dbReference type="ARBA" id="ARBA00023136"/>
    </source>
</evidence>
<dbReference type="AlphaFoldDB" id="A0A1H3CL57"/>
<protein>
    <recommendedName>
        <fullName evidence="3 10">sn-glycerol-3-phosphate transport system permease protein UgpE</fullName>
    </recommendedName>
</protein>
<feature type="transmembrane region" description="Helical" evidence="9">
    <location>
        <begin position="259"/>
        <end position="280"/>
    </location>
</feature>
<keyword evidence="4 9" id="KW-0813">Transport</keyword>
<keyword evidence="8 9" id="KW-0472">Membrane</keyword>
<keyword evidence="6 9" id="KW-0812">Transmembrane</keyword>
<feature type="transmembrane region" description="Helical" evidence="9">
    <location>
        <begin position="201"/>
        <end position="223"/>
    </location>
</feature>
<accession>A0A1H3CL57</accession>
<dbReference type="GO" id="GO:0055085">
    <property type="term" value="P:transmembrane transport"/>
    <property type="evidence" value="ECO:0007669"/>
    <property type="project" value="InterPro"/>
</dbReference>
<comment type="function">
    <text evidence="10">Part of the ABC transporter complex UgpBAEC involved in sn-glycerol-3-phosphate (G3P) import. Probably responsible for the translocation of the substrate across the membrane.</text>
</comment>
<dbReference type="PROSITE" id="PS50928">
    <property type="entry name" value="ABC_TM1"/>
    <property type="match status" value="1"/>
</dbReference>
<proteinExistence type="inferred from homology"/>
<evidence type="ECO:0000256" key="2">
    <source>
        <dbReference type="ARBA" id="ARBA00011557"/>
    </source>
</evidence>
<dbReference type="CDD" id="cd06261">
    <property type="entry name" value="TM_PBP2"/>
    <property type="match status" value="1"/>
</dbReference>
<dbReference type="InterPro" id="IPR035906">
    <property type="entry name" value="MetI-like_sf"/>
</dbReference>
<name>A0A1H3CL57_9RHOB</name>
<dbReference type="InterPro" id="IPR000515">
    <property type="entry name" value="MetI-like"/>
</dbReference>
<evidence type="ECO:0000256" key="5">
    <source>
        <dbReference type="ARBA" id="ARBA00022475"/>
    </source>
</evidence>
<evidence type="ECO:0000256" key="7">
    <source>
        <dbReference type="ARBA" id="ARBA00022989"/>
    </source>
</evidence>
<feature type="transmembrane region" description="Helical" evidence="9">
    <location>
        <begin position="128"/>
        <end position="148"/>
    </location>
</feature>
<feature type="transmembrane region" description="Helical" evidence="9">
    <location>
        <begin position="25"/>
        <end position="49"/>
    </location>
</feature>
<evidence type="ECO:0000256" key="3">
    <source>
        <dbReference type="ARBA" id="ARBA00020515"/>
    </source>
</evidence>
<feature type="domain" description="ABC transmembrane type-1" evidence="11">
    <location>
        <begin position="91"/>
        <end position="280"/>
    </location>
</feature>
<dbReference type="PANTHER" id="PTHR43744:SF8">
    <property type="entry name" value="SN-GLYCEROL-3-PHOSPHATE TRANSPORT SYSTEM PERMEASE PROTEIN UGPE"/>
    <property type="match status" value="1"/>
</dbReference>
<dbReference type="EMBL" id="FNOI01000009">
    <property type="protein sequence ID" value="SDX54169.1"/>
    <property type="molecule type" value="Genomic_DNA"/>
</dbReference>
<dbReference type="SUPFAM" id="SSF161098">
    <property type="entry name" value="MetI-like"/>
    <property type="match status" value="1"/>
</dbReference>
<comment type="subcellular location">
    <subcellularLocation>
        <location evidence="10">Cell inner membrane</location>
        <topology evidence="10">Multi-pass membrane protein</topology>
    </subcellularLocation>
    <subcellularLocation>
        <location evidence="1 9">Cell membrane</location>
        <topology evidence="1 9">Multi-pass membrane protein</topology>
    </subcellularLocation>
</comment>
<dbReference type="STRING" id="670155.SAMN04488001_3453"/>
<feature type="transmembrane region" description="Helical" evidence="9">
    <location>
        <begin position="97"/>
        <end position="116"/>
    </location>
</feature>
<evidence type="ECO:0000256" key="6">
    <source>
        <dbReference type="ARBA" id="ARBA00022692"/>
    </source>
</evidence>
<sequence length="295" mass="33749">MTMVTEQSNSTPAPVRYKRPRKRRINWGLVATYVAVILVTLTMLAPFIWMLSASLKLDRDVFAFPIEWIPDAPRWQNYVEIWTKIPLGLFVYNTAKLTIIVTVLQLLTSSFAAYAFAKLRFPYRNVLFLAYIATIAMPWQVYMVPQFILMRELGLSNTHMALICLQAFTAFGVFLMRQFYMSIPDELCEAARIDGMSEYGIWWRIMLPLSMPALSTLTIFTFVNTWNDFLGPLIYLTKTELKTIQVGIRLFINQYSAEYGLIMAASVVALIPVLIVFLALQRFFVEGIASTGLKG</sequence>
<evidence type="ECO:0000313" key="13">
    <source>
        <dbReference type="Proteomes" id="UP000199441"/>
    </source>
</evidence>
<keyword evidence="5 10" id="KW-1003">Cell membrane</keyword>
<evidence type="ECO:0000256" key="1">
    <source>
        <dbReference type="ARBA" id="ARBA00004651"/>
    </source>
</evidence>
<reference evidence="13" key="1">
    <citation type="submission" date="2016-10" db="EMBL/GenBank/DDBJ databases">
        <authorList>
            <person name="Varghese N."/>
            <person name="Submissions S."/>
        </authorList>
    </citation>
    <scope>NUCLEOTIDE SEQUENCE [LARGE SCALE GENOMIC DNA]</scope>
    <source>
        <strain evidence="13">DSM 26922</strain>
    </source>
</reference>
<dbReference type="Gene3D" id="1.10.3720.10">
    <property type="entry name" value="MetI-like"/>
    <property type="match status" value="1"/>
</dbReference>
<dbReference type="RefSeq" id="WP_211664283.1">
    <property type="nucleotide sequence ID" value="NZ_FNOI01000009.1"/>
</dbReference>
<organism evidence="12 13">
    <name type="scientific">Litoreibacter albidus</name>
    <dbReference type="NCBI Taxonomy" id="670155"/>
    <lineage>
        <taxon>Bacteria</taxon>
        <taxon>Pseudomonadati</taxon>
        <taxon>Pseudomonadota</taxon>
        <taxon>Alphaproteobacteria</taxon>
        <taxon>Rhodobacterales</taxon>
        <taxon>Roseobacteraceae</taxon>
        <taxon>Litoreibacter</taxon>
    </lineage>
</organism>
<dbReference type="Proteomes" id="UP000199441">
    <property type="component" value="Unassembled WGS sequence"/>
</dbReference>
<keyword evidence="10" id="KW-0997">Cell inner membrane</keyword>
<comment type="subunit">
    <text evidence="2 10">The complex is composed of two ATP-binding proteins (UgpC), two transmembrane proteins (UgpA and UgpE) and a solute-binding protein (UgpB).</text>
</comment>
<dbReference type="GO" id="GO:0005886">
    <property type="term" value="C:plasma membrane"/>
    <property type="evidence" value="ECO:0007669"/>
    <property type="project" value="UniProtKB-SubCell"/>
</dbReference>
<evidence type="ECO:0000259" key="11">
    <source>
        <dbReference type="PROSITE" id="PS50928"/>
    </source>
</evidence>
<gene>
    <name evidence="10" type="primary">ugpE</name>
    <name evidence="12" type="ORF">SAMN04488001_3453</name>
</gene>
<comment type="similarity">
    <text evidence="9">Belongs to the binding-protein-dependent transport system permease family.</text>
</comment>
<evidence type="ECO:0000256" key="10">
    <source>
        <dbReference type="RuleBase" id="RU363056"/>
    </source>
</evidence>
<evidence type="ECO:0000256" key="9">
    <source>
        <dbReference type="RuleBase" id="RU363032"/>
    </source>
</evidence>
<dbReference type="Pfam" id="PF00528">
    <property type="entry name" value="BPD_transp_1"/>
    <property type="match status" value="1"/>
</dbReference>
<keyword evidence="13" id="KW-1185">Reference proteome</keyword>